<gene>
    <name evidence="6" type="ORF">PBRA_008940</name>
</gene>
<evidence type="ECO:0000256" key="4">
    <source>
        <dbReference type="SAM" id="Phobius"/>
    </source>
</evidence>
<keyword evidence="3" id="KW-0862">Zinc</keyword>
<keyword evidence="2" id="KW-0863">Zinc-finger</keyword>
<feature type="transmembrane region" description="Helical" evidence="4">
    <location>
        <begin position="87"/>
        <end position="113"/>
    </location>
</feature>
<dbReference type="GO" id="GO:0008270">
    <property type="term" value="F:zinc ion binding"/>
    <property type="evidence" value="ECO:0007669"/>
    <property type="project" value="UniProtKB-KW"/>
</dbReference>
<evidence type="ECO:0000259" key="5">
    <source>
        <dbReference type="Pfam" id="PF13639"/>
    </source>
</evidence>
<dbReference type="GO" id="GO:0006511">
    <property type="term" value="P:ubiquitin-dependent protein catabolic process"/>
    <property type="evidence" value="ECO:0007669"/>
    <property type="project" value="TreeGrafter"/>
</dbReference>
<dbReference type="GO" id="GO:0061630">
    <property type="term" value="F:ubiquitin protein ligase activity"/>
    <property type="evidence" value="ECO:0007669"/>
    <property type="project" value="TreeGrafter"/>
</dbReference>
<evidence type="ECO:0000256" key="1">
    <source>
        <dbReference type="ARBA" id="ARBA00022723"/>
    </source>
</evidence>
<dbReference type="EMBL" id="CDSF01000125">
    <property type="protein sequence ID" value="CEP02356.1"/>
    <property type="molecule type" value="Genomic_DNA"/>
</dbReference>
<dbReference type="PANTHER" id="PTHR45931">
    <property type="entry name" value="SI:CH211-59O9.10"/>
    <property type="match status" value="1"/>
</dbReference>
<dbReference type="STRING" id="37360.A0A0G4J4Y9"/>
<keyword evidence="7" id="KW-1185">Reference proteome</keyword>
<keyword evidence="4" id="KW-0812">Transmembrane</keyword>
<keyword evidence="4" id="KW-0472">Membrane</keyword>
<keyword evidence="4" id="KW-1133">Transmembrane helix</keyword>
<dbReference type="AlphaFoldDB" id="A0A0G4J4Y9"/>
<accession>A0A0G4J4Y9</accession>
<keyword evidence="1" id="KW-0479">Metal-binding</keyword>
<name>A0A0G4J4Y9_PLABS</name>
<dbReference type="OrthoDB" id="8062037at2759"/>
<dbReference type="Gene3D" id="3.30.40.10">
    <property type="entry name" value="Zinc/RING finger domain, C3HC4 (zinc finger)"/>
    <property type="match status" value="1"/>
</dbReference>
<sequence length="205" mass="23431">MPFNYVYPNQYMVGGIESDSFTSAPGPNYERSQRNHRWNYVEEFTITEDGGFWRDGLYIVEVYASCDTDEDTNPYDVTVYTAVNDSFALTILGISMALFLAVSGVVFMILAIYQHRRRAIRMARLQQLAALRHGTGARHVHRGATPEQVEAIPLKDFLSLSLDDEDCKCAICLCDYVMSDKLRQITCGHHFHKDCLGEWLQQHHV</sequence>
<dbReference type="InterPro" id="IPR051834">
    <property type="entry name" value="RING_finger_E3_ligase"/>
</dbReference>
<dbReference type="InterPro" id="IPR013083">
    <property type="entry name" value="Znf_RING/FYVE/PHD"/>
</dbReference>
<proteinExistence type="predicted"/>
<dbReference type="GO" id="GO:0005634">
    <property type="term" value="C:nucleus"/>
    <property type="evidence" value="ECO:0007669"/>
    <property type="project" value="TreeGrafter"/>
</dbReference>
<reference evidence="6 7" key="1">
    <citation type="submission" date="2015-02" db="EMBL/GenBank/DDBJ databases">
        <authorList>
            <person name="Chooi Y.-H."/>
        </authorList>
    </citation>
    <scope>NUCLEOTIDE SEQUENCE [LARGE SCALE GENOMIC DNA]</scope>
    <source>
        <strain evidence="6">E3</strain>
    </source>
</reference>
<feature type="domain" description="RING-type" evidence="5">
    <location>
        <begin position="168"/>
        <end position="204"/>
    </location>
</feature>
<evidence type="ECO:0000256" key="2">
    <source>
        <dbReference type="ARBA" id="ARBA00022771"/>
    </source>
</evidence>
<organism evidence="6 7">
    <name type="scientific">Plasmodiophora brassicae</name>
    <name type="common">Clubroot disease agent</name>
    <dbReference type="NCBI Taxonomy" id="37360"/>
    <lineage>
        <taxon>Eukaryota</taxon>
        <taxon>Sar</taxon>
        <taxon>Rhizaria</taxon>
        <taxon>Endomyxa</taxon>
        <taxon>Phytomyxea</taxon>
        <taxon>Plasmodiophorida</taxon>
        <taxon>Plasmodiophoridae</taxon>
        <taxon>Plasmodiophora</taxon>
    </lineage>
</organism>
<evidence type="ECO:0000313" key="7">
    <source>
        <dbReference type="Proteomes" id="UP000039324"/>
    </source>
</evidence>
<dbReference type="SUPFAM" id="SSF57850">
    <property type="entry name" value="RING/U-box"/>
    <property type="match status" value="1"/>
</dbReference>
<dbReference type="Pfam" id="PF13639">
    <property type="entry name" value="zf-RING_2"/>
    <property type="match status" value="1"/>
</dbReference>
<evidence type="ECO:0000256" key="3">
    <source>
        <dbReference type="ARBA" id="ARBA00022833"/>
    </source>
</evidence>
<protein>
    <recommendedName>
        <fullName evidence="5">RING-type domain-containing protein</fullName>
    </recommendedName>
</protein>
<dbReference type="PANTHER" id="PTHR45931:SF3">
    <property type="entry name" value="RING ZINC FINGER-CONTAINING PROTEIN"/>
    <property type="match status" value="1"/>
</dbReference>
<evidence type="ECO:0000313" key="6">
    <source>
        <dbReference type="EMBL" id="CEP02356.1"/>
    </source>
</evidence>
<dbReference type="Proteomes" id="UP000039324">
    <property type="component" value="Unassembled WGS sequence"/>
</dbReference>
<dbReference type="InterPro" id="IPR001841">
    <property type="entry name" value="Znf_RING"/>
</dbReference>